<feature type="region of interest" description="Disordered" evidence="1">
    <location>
        <begin position="367"/>
        <end position="416"/>
    </location>
</feature>
<name>A0AAQ3WC12_PASNO</name>
<evidence type="ECO:0000313" key="3">
    <source>
        <dbReference type="Proteomes" id="UP001341281"/>
    </source>
</evidence>
<dbReference type="PANTHER" id="PTHR47070:SF3">
    <property type="entry name" value="GLYCOPROTEIN FAMILY PROTEIN, PUTATIVE, EXPRESSED-RELATED"/>
    <property type="match status" value="1"/>
</dbReference>
<feature type="compositionally biased region" description="Polar residues" evidence="1">
    <location>
        <begin position="69"/>
        <end position="91"/>
    </location>
</feature>
<feature type="compositionally biased region" description="Polar residues" evidence="1">
    <location>
        <begin position="375"/>
        <end position="385"/>
    </location>
</feature>
<evidence type="ECO:0008006" key="4">
    <source>
        <dbReference type="Google" id="ProtNLM"/>
    </source>
</evidence>
<sequence length="812" mass="87239">MNTTQQGLNAIKVQKERQTEWARPGRVSSRNITRGGYSRSSLPGFTQEFRIVKDNRSKQKEIGENLPQVSHFSDSNNECAVSNVGDSSSTEKLAAQHSLATRNVNGNGAAQADSGTKSAAQAHHKEVKPSSVQKLEQSEGTQTMFVGSHAVFGKGNKNRVVTVDSEKNNFGGELCCSSSDPIHVPSPGSKSAGTYGAIKREVGVVGARQRPSDSASKNTSTPDSLVKVASAPKDNPSKEHQSGPSSVSQRNNRFNLSAPLSSRPSHHVSHTKVSPHLEWKPKSISPSSINHEVTVAPPGAPSPVGDGNKAEVAGLSKKISQANVSHEHVIIPEHIRIPDSERRHLIFGTFESEIVPKAPVTASYDIPTKEESNDHSPSSLTSLDSIVSPDVTPNDKKDNVGSCNTLPQSMSAEQVSEHQQSLTETLEDHGPGVIGEYVTNEIISSKVTHSQPIQHQDGVQNFKAYETDSKYGMSFVTKAVDGEAAQSIAYPSEDVEVPDGIMGFGTLDVTNLVVLKIMASQYVFSGSILHGYAPNMHVQLSCYYASIKIMGLHPANTYQIPASAAAQPVAQMYPHQFQVPQYPNFLPYRHVFSSQYGSPMVVPNYSSNPAFPQLPHNSNYLVMPNGASPLAASGMKYGSSQQYKQVFQGTPTGYGGYANHNNYPVNNGSTGGIEDANVSKYKDNSLYAPNPQAETADVWVQGHREIPNVSSGPFYNMVGQPVSPHAAYLAPHNGHAAFSPAPSHPAHLQYTGFPQALHPTSMTMVQNPQGMVHQPGVPPFAGNLGLEMSPGSQVGPFQQNPFGHLAWAPQSF</sequence>
<feature type="compositionally biased region" description="Polar residues" evidence="1">
    <location>
        <begin position="28"/>
        <end position="39"/>
    </location>
</feature>
<dbReference type="EMBL" id="CP144746">
    <property type="protein sequence ID" value="WVZ57246.1"/>
    <property type="molecule type" value="Genomic_DNA"/>
</dbReference>
<evidence type="ECO:0000256" key="1">
    <source>
        <dbReference type="SAM" id="MobiDB-lite"/>
    </source>
</evidence>
<keyword evidence="3" id="KW-1185">Reference proteome</keyword>
<evidence type="ECO:0000313" key="2">
    <source>
        <dbReference type="EMBL" id="WVZ57246.1"/>
    </source>
</evidence>
<dbReference type="PANTHER" id="PTHR47070">
    <property type="entry name" value="HYDROXYPROLINE-RICH GLYCOPROTEIN-LIKE"/>
    <property type="match status" value="1"/>
</dbReference>
<feature type="compositionally biased region" description="Polar residues" evidence="1">
    <location>
        <begin position="242"/>
        <end position="263"/>
    </location>
</feature>
<protein>
    <recommendedName>
        <fullName evidence="4">GBF-interacting protein 1 N-terminal domain-containing protein</fullName>
    </recommendedName>
</protein>
<accession>A0AAQ3WC12</accession>
<feature type="compositionally biased region" description="Polar residues" evidence="1">
    <location>
        <begin position="98"/>
        <end position="119"/>
    </location>
</feature>
<dbReference type="AlphaFoldDB" id="A0AAQ3WC12"/>
<dbReference type="Proteomes" id="UP001341281">
    <property type="component" value="Chromosome 02"/>
</dbReference>
<proteinExistence type="predicted"/>
<feature type="region of interest" description="Disordered" evidence="1">
    <location>
        <begin position="205"/>
        <end position="306"/>
    </location>
</feature>
<organism evidence="2 3">
    <name type="scientific">Paspalum notatum var. saurae</name>
    <dbReference type="NCBI Taxonomy" id="547442"/>
    <lineage>
        <taxon>Eukaryota</taxon>
        <taxon>Viridiplantae</taxon>
        <taxon>Streptophyta</taxon>
        <taxon>Embryophyta</taxon>
        <taxon>Tracheophyta</taxon>
        <taxon>Spermatophyta</taxon>
        <taxon>Magnoliopsida</taxon>
        <taxon>Liliopsida</taxon>
        <taxon>Poales</taxon>
        <taxon>Poaceae</taxon>
        <taxon>PACMAD clade</taxon>
        <taxon>Panicoideae</taxon>
        <taxon>Andropogonodae</taxon>
        <taxon>Paspaleae</taxon>
        <taxon>Paspalinae</taxon>
        <taxon>Paspalum</taxon>
    </lineage>
</organism>
<feature type="compositionally biased region" description="Polar residues" evidence="1">
    <location>
        <begin position="401"/>
        <end position="416"/>
    </location>
</feature>
<feature type="compositionally biased region" description="Polar residues" evidence="1">
    <location>
        <begin position="212"/>
        <end position="223"/>
    </location>
</feature>
<feature type="region of interest" description="Disordered" evidence="1">
    <location>
        <begin position="69"/>
        <end position="137"/>
    </location>
</feature>
<gene>
    <name evidence="2" type="ORF">U9M48_007652</name>
</gene>
<reference evidence="2 3" key="1">
    <citation type="submission" date="2024-02" db="EMBL/GenBank/DDBJ databases">
        <title>High-quality chromosome-scale genome assembly of Pensacola bahiagrass (Paspalum notatum Flugge var. saurae).</title>
        <authorList>
            <person name="Vega J.M."/>
            <person name="Podio M."/>
            <person name="Orjuela J."/>
            <person name="Siena L.A."/>
            <person name="Pessino S.C."/>
            <person name="Combes M.C."/>
            <person name="Mariac C."/>
            <person name="Albertini E."/>
            <person name="Pupilli F."/>
            <person name="Ortiz J.P.A."/>
            <person name="Leblanc O."/>
        </authorList>
    </citation>
    <scope>NUCLEOTIDE SEQUENCE [LARGE SCALE GENOMIC DNA]</scope>
    <source>
        <strain evidence="2">R1</strain>
        <tissue evidence="2">Leaf</tissue>
    </source>
</reference>
<feature type="region of interest" description="Disordered" evidence="1">
    <location>
        <begin position="1"/>
        <end position="39"/>
    </location>
</feature>